<organism evidence="8 9">
    <name type="scientific">Cyclobacterium jeungdonense</name>
    <dbReference type="NCBI Taxonomy" id="708087"/>
    <lineage>
        <taxon>Bacteria</taxon>
        <taxon>Pseudomonadati</taxon>
        <taxon>Bacteroidota</taxon>
        <taxon>Cytophagia</taxon>
        <taxon>Cytophagales</taxon>
        <taxon>Cyclobacteriaceae</taxon>
        <taxon>Cyclobacterium</taxon>
    </lineage>
</organism>
<dbReference type="Proteomes" id="UP001236663">
    <property type="component" value="Unassembled WGS sequence"/>
</dbReference>
<dbReference type="PROSITE" id="PS51760">
    <property type="entry name" value="GH10_2"/>
    <property type="match status" value="1"/>
</dbReference>
<keyword evidence="9" id="KW-1185">Reference proteome</keyword>
<evidence type="ECO:0000256" key="1">
    <source>
        <dbReference type="ARBA" id="ARBA00022801"/>
    </source>
</evidence>
<comment type="catalytic activity">
    <reaction evidence="6">
        <text>Endohydrolysis of (1-&gt;4)-beta-D-xylosidic linkages in xylans.</text>
        <dbReference type="EC" id="3.2.1.8"/>
    </reaction>
</comment>
<dbReference type="SMART" id="SM00633">
    <property type="entry name" value="Glyco_10"/>
    <property type="match status" value="1"/>
</dbReference>
<comment type="similarity">
    <text evidence="6">Belongs to the glycosyl hydrolase 10 (cellulase F) family.</text>
</comment>
<dbReference type="PANTHER" id="PTHR31490:SF90">
    <property type="entry name" value="ENDO-1,4-BETA-XYLANASE A"/>
    <property type="match status" value="1"/>
</dbReference>
<dbReference type="PRINTS" id="PR00134">
    <property type="entry name" value="GLHYDRLASE10"/>
</dbReference>
<evidence type="ECO:0000256" key="6">
    <source>
        <dbReference type="RuleBase" id="RU361174"/>
    </source>
</evidence>
<keyword evidence="4 6" id="KW-0624">Polysaccharide degradation</keyword>
<proteinExistence type="inferred from homology"/>
<dbReference type="EC" id="3.2.1.8" evidence="6"/>
<gene>
    <name evidence="8" type="ORF">QWZ15_20145</name>
</gene>
<feature type="active site" description="Nucleophile" evidence="5">
    <location>
        <position position="269"/>
    </location>
</feature>
<protein>
    <recommendedName>
        <fullName evidence="6">Beta-xylanase</fullName>
        <ecNumber evidence="6">3.2.1.8</ecNumber>
    </recommendedName>
</protein>
<sequence length="374" mass="42436">MKKILVIIAVSVGIGCPAQTSNRAHSQDRDTQSLKDLFEGKFYIGTAMNRRQITGENQVAVDLITNQFNSITPENVMKSERIQPREGEFTFELADAFVEFGEKNGMHIVGHTLIWHSQAPDWFFTDEQGNDISPEVLKQRMETHIKTLVGRYKGRVHGWDVVNEAVLDDGSYRNSKFYQILGEEFIHLAFQFAREADPEAALYYNDYSMSNPGKRGGVVRMVRALHQKGIQIDGIGMQGHIGMKYPSLDEFEKSIITFADLGVNVMITELDLSVLPSPGNDGGAEITNTEAYHEKLNPYTQGLPDEVNAAFTERYLDFFNLFLKHSDKISRVTTWGAADSQSWKNNWPVRGRTDYPLLFDREYQPKRIVKALAE</sequence>
<feature type="domain" description="GH10" evidence="7">
    <location>
        <begin position="28"/>
        <end position="374"/>
    </location>
</feature>
<keyword evidence="2 6" id="KW-0119">Carbohydrate metabolism</keyword>
<dbReference type="InterPro" id="IPR017853">
    <property type="entry name" value="GH"/>
</dbReference>
<dbReference type="InterPro" id="IPR044846">
    <property type="entry name" value="GH10"/>
</dbReference>
<evidence type="ECO:0000313" key="8">
    <source>
        <dbReference type="EMBL" id="MDN3690143.1"/>
    </source>
</evidence>
<evidence type="ECO:0000256" key="2">
    <source>
        <dbReference type="ARBA" id="ARBA00023277"/>
    </source>
</evidence>
<keyword evidence="1 6" id="KW-0378">Hydrolase</keyword>
<dbReference type="InterPro" id="IPR001000">
    <property type="entry name" value="GH10_dom"/>
</dbReference>
<accession>A0ABT8CBF4</accession>
<evidence type="ECO:0000259" key="7">
    <source>
        <dbReference type="PROSITE" id="PS51760"/>
    </source>
</evidence>
<dbReference type="Gene3D" id="3.20.20.80">
    <property type="entry name" value="Glycosidases"/>
    <property type="match status" value="1"/>
</dbReference>
<keyword evidence="3 6" id="KW-0326">Glycosidase</keyword>
<dbReference type="InterPro" id="IPR031158">
    <property type="entry name" value="GH10_AS"/>
</dbReference>
<reference evidence="9" key="1">
    <citation type="journal article" date="2019" name="Int. J. Syst. Evol. Microbiol.">
        <title>The Global Catalogue of Microorganisms (GCM) 10K type strain sequencing project: providing services to taxonomists for standard genome sequencing and annotation.</title>
        <authorList>
            <consortium name="The Broad Institute Genomics Platform"/>
            <consortium name="The Broad Institute Genome Sequencing Center for Infectious Disease"/>
            <person name="Wu L."/>
            <person name="Ma J."/>
        </authorList>
    </citation>
    <scope>NUCLEOTIDE SEQUENCE [LARGE SCALE GENOMIC DNA]</scope>
    <source>
        <strain evidence="9">CECT 7706</strain>
    </source>
</reference>
<dbReference type="PROSITE" id="PS51257">
    <property type="entry name" value="PROKAR_LIPOPROTEIN"/>
    <property type="match status" value="1"/>
</dbReference>
<evidence type="ECO:0000313" key="9">
    <source>
        <dbReference type="Proteomes" id="UP001236663"/>
    </source>
</evidence>
<dbReference type="EMBL" id="JAUFQS010000047">
    <property type="protein sequence ID" value="MDN3690143.1"/>
    <property type="molecule type" value="Genomic_DNA"/>
</dbReference>
<dbReference type="RefSeq" id="WP_163383348.1">
    <property type="nucleotide sequence ID" value="NZ_JAUFQS010000047.1"/>
</dbReference>
<dbReference type="PROSITE" id="PS00591">
    <property type="entry name" value="GH10_1"/>
    <property type="match status" value="1"/>
</dbReference>
<dbReference type="Pfam" id="PF00331">
    <property type="entry name" value="Glyco_hydro_10"/>
    <property type="match status" value="1"/>
</dbReference>
<dbReference type="PANTHER" id="PTHR31490">
    <property type="entry name" value="GLYCOSYL HYDROLASE"/>
    <property type="match status" value="1"/>
</dbReference>
<evidence type="ECO:0000256" key="3">
    <source>
        <dbReference type="ARBA" id="ARBA00023295"/>
    </source>
</evidence>
<evidence type="ECO:0000256" key="4">
    <source>
        <dbReference type="ARBA" id="ARBA00023326"/>
    </source>
</evidence>
<comment type="caution">
    <text evidence="8">The sequence shown here is derived from an EMBL/GenBank/DDBJ whole genome shotgun (WGS) entry which is preliminary data.</text>
</comment>
<name>A0ABT8CBF4_9BACT</name>
<evidence type="ECO:0000256" key="5">
    <source>
        <dbReference type="PROSITE-ProRule" id="PRU10061"/>
    </source>
</evidence>
<dbReference type="SUPFAM" id="SSF51445">
    <property type="entry name" value="(Trans)glycosidases"/>
    <property type="match status" value="1"/>
</dbReference>